<dbReference type="EMBL" id="BMJC01000001">
    <property type="protein sequence ID" value="GGA85545.1"/>
    <property type="molecule type" value="Genomic_DNA"/>
</dbReference>
<evidence type="ECO:0000313" key="3">
    <source>
        <dbReference type="EMBL" id="GGA85545.1"/>
    </source>
</evidence>
<reference evidence="3" key="1">
    <citation type="journal article" date="2014" name="Int. J. Syst. Evol. Microbiol.">
        <title>Complete genome sequence of Corynebacterium casei LMG S-19264T (=DSM 44701T), isolated from a smear-ripened cheese.</title>
        <authorList>
            <consortium name="US DOE Joint Genome Institute (JGI-PGF)"/>
            <person name="Walter F."/>
            <person name="Albersmeier A."/>
            <person name="Kalinowski J."/>
            <person name="Ruckert C."/>
        </authorList>
    </citation>
    <scope>NUCLEOTIDE SEQUENCE</scope>
    <source>
        <strain evidence="3">CGMCC 1.15448</strain>
    </source>
</reference>
<dbReference type="RefSeq" id="WP_188928346.1">
    <property type="nucleotide sequence ID" value="NZ_BMJC01000001.1"/>
</dbReference>
<sequence>MSRRLLFVIGFFLASVASLLPARASAQKGRDTINYSSTCAGSTILFGSPLLDTFFKPDYTEWHFGDPGSGYNDSSSAKNPRHVFTTPGKYYVSLDVWYQGSDTIILRDTITIVTPLNFNFGPDIYVCGKNPDTVLRGPVIPGATYTWNDDSTTHADTVHITRSGIYTVSVNGCGVTDSIGVFASDTPKIDLGKDHVMCDSANLQLTAAAQNGTYTWLLNGVVLPFTGDQLITHYPGGVYVAVVTVPGCAVYRDTVSITYSQPLAPPFDMGPDTLLCPKQVFTLNASIPGATAYDWNTGSTDSLITITSSGDYWVFVTYKNQCQVTDSVNVTYRNDKPLDFHDTAICKGSTLVLKADFGQGTYNWTAIPPQRNDQNQTGQSTYFVYEPGKYAVLAQVGQCIYTDTVTVRFDDSLDVTMLKDTTLCYGEDFLLQVKGNADTYAWQDSTHSDVYHPIQPGIYTVVAANGCGTDTLTATINFTQCGCDLLLPNAFTPDGDGHNDTFRPLHACEMSNFQLNIYDRYGDLVFRSVNPGEGWDGTFRGVRVQAGAYVWMARYFNPVTKQPVFRKGTVIVIR</sequence>
<evidence type="ECO:0000259" key="2">
    <source>
        <dbReference type="PROSITE" id="PS50093"/>
    </source>
</evidence>
<keyword evidence="1" id="KW-0732">Signal</keyword>
<dbReference type="NCBIfam" id="TIGR04131">
    <property type="entry name" value="Bac_Flav_CTERM"/>
    <property type="match status" value="1"/>
</dbReference>
<dbReference type="InterPro" id="IPR000601">
    <property type="entry name" value="PKD_dom"/>
</dbReference>
<accession>A0A8J2U8F1</accession>
<dbReference type="InterPro" id="IPR026341">
    <property type="entry name" value="T9SS_type_B"/>
</dbReference>
<gene>
    <name evidence="3" type="ORF">GCM10011511_05690</name>
</gene>
<dbReference type="CDD" id="cd00146">
    <property type="entry name" value="PKD"/>
    <property type="match status" value="1"/>
</dbReference>
<evidence type="ECO:0000313" key="4">
    <source>
        <dbReference type="Proteomes" id="UP000607559"/>
    </source>
</evidence>
<dbReference type="Proteomes" id="UP000607559">
    <property type="component" value="Unassembled WGS sequence"/>
</dbReference>
<dbReference type="Gene3D" id="2.60.40.10">
    <property type="entry name" value="Immunoglobulins"/>
    <property type="match status" value="1"/>
</dbReference>
<reference evidence="3" key="2">
    <citation type="submission" date="2020-09" db="EMBL/GenBank/DDBJ databases">
        <authorList>
            <person name="Sun Q."/>
            <person name="Zhou Y."/>
        </authorList>
    </citation>
    <scope>NUCLEOTIDE SEQUENCE</scope>
    <source>
        <strain evidence="3">CGMCC 1.15448</strain>
    </source>
</reference>
<feature type="domain" description="PKD" evidence="2">
    <location>
        <begin position="61"/>
        <end position="96"/>
    </location>
</feature>
<feature type="signal peptide" evidence="1">
    <location>
        <begin position="1"/>
        <end position="26"/>
    </location>
</feature>
<evidence type="ECO:0000256" key="1">
    <source>
        <dbReference type="SAM" id="SignalP"/>
    </source>
</evidence>
<dbReference type="SUPFAM" id="SSF49299">
    <property type="entry name" value="PKD domain"/>
    <property type="match status" value="1"/>
</dbReference>
<dbReference type="AlphaFoldDB" id="A0A8J2U8F1"/>
<keyword evidence="4" id="KW-1185">Reference proteome</keyword>
<organism evidence="3 4">
    <name type="scientific">Puia dinghuensis</name>
    <dbReference type="NCBI Taxonomy" id="1792502"/>
    <lineage>
        <taxon>Bacteria</taxon>
        <taxon>Pseudomonadati</taxon>
        <taxon>Bacteroidota</taxon>
        <taxon>Chitinophagia</taxon>
        <taxon>Chitinophagales</taxon>
        <taxon>Chitinophagaceae</taxon>
        <taxon>Puia</taxon>
    </lineage>
</organism>
<dbReference type="InterPro" id="IPR013783">
    <property type="entry name" value="Ig-like_fold"/>
</dbReference>
<proteinExistence type="predicted"/>
<feature type="chain" id="PRO_5035205737" description="PKD domain-containing protein" evidence="1">
    <location>
        <begin position="27"/>
        <end position="574"/>
    </location>
</feature>
<comment type="caution">
    <text evidence="3">The sequence shown here is derived from an EMBL/GenBank/DDBJ whole genome shotgun (WGS) entry which is preliminary data.</text>
</comment>
<protein>
    <recommendedName>
        <fullName evidence="2">PKD domain-containing protein</fullName>
    </recommendedName>
</protein>
<dbReference type="Pfam" id="PF13585">
    <property type="entry name" value="CHU_C"/>
    <property type="match status" value="1"/>
</dbReference>
<name>A0A8J2U8F1_9BACT</name>
<dbReference type="InterPro" id="IPR035986">
    <property type="entry name" value="PKD_dom_sf"/>
</dbReference>
<dbReference type="PROSITE" id="PS50093">
    <property type="entry name" value="PKD"/>
    <property type="match status" value="1"/>
</dbReference>